<name>A0A7W8X9U2_9HYPH</name>
<accession>A0A7W8X9U2</accession>
<dbReference type="Proteomes" id="UP000585507">
    <property type="component" value="Unassembled WGS sequence"/>
</dbReference>
<organism evidence="1 2">
    <name type="scientific">Rhizobium giardinii</name>
    <dbReference type="NCBI Taxonomy" id="56731"/>
    <lineage>
        <taxon>Bacteria</taxon>
        <taxon>Pseudomonadati</taxon>
        <taxon>Pseudomonadota</taxon>
        <taxon>Alphaproteobacteria</taxon>
        <taxon>Hyphomicrobiales</taxon>
        <taxon>Rhizobiaceae</taxon>
        <taxon>Rhizobium/Agrobacterium group</taxon>
        <taxon>Rhizobium</taxon>
    </lineage>
</organism>
<protein>
    <recommendedName>
        <fullName evidence="3">Transposase</fullName>
    </recommendedName>
</protein>
<sequence length="72" mass="7958">MAEQDVWDALFETLVELGLTERWQHIIDSTAVRGHSQAAGTKIRRLFGRPRGGFTTKIHARADGQGALLVLS</sequence>
<proteinExistence type="predicted"/>
<gene>
    <name evidence="1" type="ORF">GGD55_002672</name>
</gene>
<reference evidence="1 2" key="1">
    <citation type="submission" date="2020-08" db="EMBL/GenBank/DDBJ databases">
        <title>Genomic Encyclopedia of Type Strains, Phase IV (KMG-V): Genome sequencing to study the core and pangenomes of soil and plant-associated prokaryotes.</title>
        <authorList>
            <person name="Whitman W."/>
        </authorList>
    </citation>
    <scope>NUCLEOTIDE SEQUENCE [LARGE SCALE GENOMIC DNA]</scope>
    <source>
        <strain evidence="1 2">SEMIA 4084</strain>
    </source>
</reference>
<evidence type="ECO:0008006" key="3">
    <source>
        <dbReference type="Google" id="ProtNLM"/>
    </source>
</evidence>
<keyword evidence="2" id="KW-1185">Reference proteome</keyword>
<evidence type="ECO:0000313" key="2">
    <source>
        <dbReference type="Proteomes" id="UP000585507"/>
    </source>
</evidence>
<dbReference type="EMBL" id="JACHBK010000005">
    <property type="protein sequence ID" value="MBB5535968.1"/>
    <property type="molecule type" value="Genomic_DNA"/>
</dbReference>
<dbReference type="AlphaFoldDB" id="A0A7W8X9U2"/>
<evidence type="ECO:0000313" key="1">
    <source>
        <dbReference type="EMBL" id="MBB5535968.1"/>
    </source>
</evidence>
<comment type="caution">
    <text evidence="1">The sequence shown here is derived from an EMBL/GenBank/DDBJ whole genome shotgun (WGS) entry which is preliminary data.</text>
</comment>